<name>Q1DAB0_MYXXD</name>
<dbReference type="STRING" id="246197.MXAN_2190"/>
<keyword evidence="3" id="KW-1185">Reference proteome</keyword>
<organism evidence="2 3">
    <name type="scientific">Myxococcus xanthus (strain DK1622)</name>
    <dbReference type="NCBI Taxonomy" id="246197"/>
    <lineage>
        <taxon>Bacteria</taxon>
        <taxon>Pseudomonadati</taxon>
        <taxon>Myxococcota</taxon>
        <taxon>Myxococcia</taxon>
        <taxon>Myxococcales</taxon>
        <taxon>Cystobacterineae</taxon>
        <taxon>Myxococcaceae</taxon>
        <taxon>Myxococcus</taxon>
    </lineage>
</organism>
<gene>
    <name evidence="2" type="ordered locus">MXAN_2190</name>
</gene>
<dbReference type="HOGENOM" id="CLU_2881174_0_0_7"/>
<accession>Q1DAB0</accession>
<dbReference type="AlphaFoldDB" id="Q1DAB0"/>
<protein>
    <submittedName>
        <fullName evidence="2">Uncharacterized protein</fullName>
    </submittedName>
</protein>
<dbReference type="EMBL" id="CP000113">
    <property type="protein sequence ID" value="ABF85870.1"/>
    <property type="molecule type" value="Genomic_DNA"/>
</dbReference>
<dbReference type="Proteomes" id="UP000002402">
    <property type="component" value="Chromosome"/>
</dbReference>
<proteinExistence type="predicted"/>
<feature type="region of interest" description="Disordered" evidence="1">
    <location>
        <begin position="1"/>
        <end position="26"/>
    </location>
</feature>
<evidence type="ECO:0000313" key="2">
    <source>
        <dbReference type="EMBL" id="ABF85870.1"/>
    </source>
</evidence>
<dbReference type="EnsemblBacteria" id="ABF85870">
    <property type="protein sequence ID" value="ABF85870"/>
    <property type="gene ID" value="MXAN_2190"/>
</dbReference>
<reference evidence="2 3" key="1">
    <citation type="journal article" date="2006" name="Proc. Natl. Acad. Sci. U.S.A.">
        <title>Evolution of sensory complexity recorded in a myxobacterial genome.</title>
        <authorList>
            <person name="Goldman B.S."/>
            <person name="Nierman W.C."/>
            <person name="Kaiser D."/>
            <person name="Slater S.C."/>
            <person name="Durkin A.S."/>
            <person name="Eisen J.A."/>
            <person name="Ronning C.M."/>
            <person name="Barbazuk W.B."/>
            <person name="Blanchard M."/>
            <person name="Field C."/>
            <person name="Halling C."/>
            <person name="Hinkle G."/>
            <person name="Iartchuk O."/>
            <person name="Kim H.S."/>
            <person name="Mackenzie C."/>
            <person name="Madupu R."/>
            <person name="Miller N."/>
            <person name="Shvartsbeyn A."/>
            <person name="Sullivan S.A."/>
            <person name="Vaudin M."/>
            <person name="Wiegand R."/>
            <person name="Kaplan H.B."/>
        </authorList>
    </citation>
    <scope>NUCLEOTIDE SEQUENCE [LARGE SCALE GENOMIC DNA]</scope>
    <source>
        <strain evidence="3">DK1622</strain>
    </source>
</reference>
<evidence type="ECO:0000313" key="3">
    <source>
        <dbReference type="Proteomes" id="UP000002402"/>
    </source>
</evidence>
<dbReference type="KEGG" id="mxa:MXAN_2190"/>
<sequence length="63" mass="6978">MRCGPHHVDGFPPPDPQCPDAGGRSHTTWSLQECMARTVEMSLLEALGEPQPEPLKPRDFILP</sequence>
<evidence type="ECO:0000256" key="1">
    <source>
        <dbReference type="SAM" id="MobiDB-lite"/>
    </source>
</evidence>